<dbReference type="Proteomes" id="UP000056090">
    <property type="component" value="Chromosome"/>
</dbReference>
<dbReference type="PANTHER" id="PTHR47199">
    <property type="entry name" value="PHOTOSYSTEM II STABILITY/ASSEMBLY FACTOR HCF136, CHLOROPLASTIC"/>
    <property type="match status" value="1"/>
</dbReference>
<evidence type="ECO:0000313" key="3">
    <source>
        <dbReference type="Proteomes" id="UP000056090"/>
    </source>
</evidence>
<organism evidence="2 3">
    <name type="scientific">Alteromonas australica</name>
    <dbReference type="NCBI Taxonomy" id="589873"/>
    <lineage>
        <taxon>Bacteria</taxon>
        <taxon>Pseudomonadati</taxon>
        <taxon>Pseudomonadota</taxon>
        <taxon>Gammaproteobacteria</taxon>
        <taxon>Alteromonadales</taxon>
        <taxon>Alteromonadaceae</taxon>
        <taxon>Alteromonas/Salinimonas group</taxon>
        <taxon>Alteromonas</taxon>
    </lineage>
</organism>
<dbReference type="InterPro" id="IPR036278">
    <property type="entry name" value="Sialidase_sf"/>
</dbReference>
<dbReference type="InterPro" id="IPR015943">
    <property type="entry name" value="WD40/YVTN_repeat-like_dom_sf"/>
</dbReference>
<gene>
    <name evidence="2" type="ORF">EP13_10030</name>
</gene>
<evidence type="ECO:0008006" key="4">
    <source>
        <dbReference type="Google" id="ProtNLM"/>
    </source>
</evidence>
<feature type="chain" id="PRO_5001708023" description="Photosynthesis system II assembly factor Ycf48/Hcf136-like domain-containing protein" evidence="1">
    <location>
        <begin position="24"/>
        <end position="348"/>
    </location>
</feature>
<feature type="signal peptide" evidence="1">
    <location>
        <begin position="1"/>
        <end position="23"/>
    </location>
</feature>
<keyword evidence="1" id="KW-0732">Signal</keyword>
<dbReference type="EMBL" id="CP008849">
    <property type="protein sequence ID" value="AIF98990.1"/>
    <property type="molecule type" value="Genomic_DNA"/>
</dbReference>
<evidence type="ECO:0000313" key="2">
    <source>
        <dbReference type="EMBL" id="AIF98990.1"/>
    </source>
</evidence>
<protein>
    <recommendedName>
        <fullName evidence="4">Photosynthesis system II assembly factor Ycf48/Hcf136-like domain-containing protein</fullName>
    </recommendedName>
</protein>
<dbReference type="AlphaFoldDB" id="A0A075P1Y5"/>
<dbReference type="SUPFAM" id="SSF50939">
    <property type="entry name" value="Sialidases"/>
    <property type="match status" value="1"/>
</dbReference>
<dbReference type="PANTHER" id="PTHR47199:SF2">
    <property type="entry name" value="PHOTOSYSTEM II STABILITY_ASSEMBLY FACTOR HCF136, CHLOROPLASTIC"/>
    <property type="match status" value="1"/>
</dbReference>
<accession>A0A075P1Y5</accession>
<dbReference type="Gene3D" id="2.130.10.10">
    <property type="entry name" value="YVTN repeat-like/Quinoprotein amine dehydrogenase"/>
    <property type="match status" value="1"/>
</dbReference>
<name>A0A075P1Y5_9ALTE</name>
<dbReference type="KEGG" id="aal:EP13_10030"/>
<sequence length="348" mass="37945">MKRTIAACMTAAIAVSYSSKLHAEEAFIAPLVEQSVLLDVDAGNFVVIVGERGHILISEDGKSFKQVEVPSQSTLTATTIVGDNIWAVGHDAVILHSPDKGETWQVQNFQPELQRPFLDVLFFTAEHGIAIGAYGLFYRTTDGGENWAAERHASLLDPYDLEYLESVREESEAFYQQELESILPHLNRVTGSASTLYLAGEAGLLASSTDEGKTWQRYTVDYTGSFFDIKPLDETTVLAVGLRGNVFVSRDNQNWDYINTCSTSTLNSIYVGNDNQVFALGNNGILVSAERPFETSYHDPYASPSNCEPAKGVATQQVADKAALLNAVSFKGQTIAVTANGIKTLTLE</sequence>
<dbReference type="eggNOG" id="COG4447">
    <property type="taxonomic scope" value="Bacteria"/>
</dbReference>
<proteinExistence type="predicted"/>
<reference evidence="2 3" key="1">
    <citation type="submission" date="2014-06" db="EMBL/GenBank/DDBJ databases">
        <title>Genomes of Alteromonas australica, a world apart.</title>
        <authorList>
            <person name="Gonzaga A."/>
            <person name="Lopez-Perez M."/>
            <person name="Rodriguez-Valera F."/>
        </authorList>
    </citation>
    <scope>NUCLEOTIDE SEQUENCE [LARGE SCALE GENOMIC DNA]</scope>
    <source>
        <strain evidence="2 3">H 17</strain>
    </source>
</reference>
<keyword evidence="3" id="KW-1185">Reference proteome</keyword>
<evidence type="ECO:0000256" key="1">
    <source>
        <dbReference type="SAM" id="SignalP"/>
    </source>
</evidence>